<evidence type="ECO:0000313" key="1">
    <source>
        <dbReference type="EMBL" id="SFO35078.1"/>
    </source>
</evidence>
<reference evidence="2" key="1">
    <citation type="submission" date="2016-10" db="EMBL/GenBank/DDBJ databases">
        <authorList>
            <person name="Varghese N."/>
            <person name="Submissions S."/>
        </authorList>
    </citation>
    <scope>NUCLEOTIDE SEQUENCE [LARGE SCALE GENOMIC DNA]</scope>
    <source>
        <strain evidence="2">DSM 15282</strain>
    </source>
</reference>
<dbReference type="EMBL" id="FOVW01000005">
    <property type="protein sequence ID" value="SFO35078.1"/>
    <property type="molecule type" value="Genomic_DNA"/>
</dbReference>
<evidence type="ECO:0000313" key="2">
    <source>
        <dbReference type="Proteomes" id="UP000199564"/>
    </source>
</evidence>
<dbReference type="AlphaFoldDB" id="A0A1I5GGB2"/>
<accession>A0A1I5GGB2</accession>
<proteinExistence type="predicted"/>
<protein>
    <submittedName>
        <fullName evidence="1">Uncharacterized protein</fullName>
    </submittedName>
</protein>
<name>A0A1I5GGB2_9BACT</name>
<keyword evidence="2" id="KW-1185">Reference proteome</keyword>
<gene>
    <name evidence="1" type="ORF">SAMN04488519_105367</name>
</gene>
<dbReference type="STRING" id="226506.SAMN04488519_105367"/>
<dbReference type="Proteomes" id="UP000199564">
    <property type="component" value="Unassembled WGS sequence"/>
</dbReference>
<organism evidence="1 2">
    <name type="scientific">Algoriphagus ornithinivorans</name>
    <dbReference type="NCBI Taxonomy" id="226506"/>
    <lineage>
        <taxon>Bacteria</taxon>
        <taxon>Pseudomonadati</taxon>
        <taxon>Bacteroidota</taxon>
        <taxon>Cytophagia</taxon>
        <taxon>Cytophagales</taxon>
        <taxon>Cyclobacteriaceae</taxon>
        <taxon>Algoriphagus</taxon>
    </lineage>
</organism>
<sequence length="47" mass="5638">MLLIRWMQRKNGAIPEISYLPKYILQNSNSLTIHFKILREHLLKTQS</sequence>